<sequence>MGRSPLWSPASPVTEPIPFPQIALLLVHFGPSLFGWAIWLLTSPLLCLSSQFIGQFEENVPVLRAEVEELRAQIQEPREVVFEDVLLRRPKYVIILPLPHRPPHSGPTEALYSWGRQPDVDGRTLCGEGSLMWMAEPCIIETMREDGLLGRDSDTPGGLLRSSVLPPIRCTPDMDVILNIPVEEPLPF</sequence>
<evidence type="ECO:0000313" key="2">
    <source>
        <dbReference type="Proteomes" id="UP001266305"/>
    </source>
</evidence>
<reference evidence="1 2" key="1">
    <citation type="submission" date="2023-05" db="EMBL/GenBank/DDBJ databases">
        <title>B98-5 Cell Line De Novo Hybrid Assembly: An Optical Mapping Approach.</title>
        <authorList>
            <person name="Kananen K."/>
            <person name="Auerbach J.A."/>
            <person name="Kautto E."/>
            <person name="Blachly J.S."/>
        </authorList>
    </citation>
    <scope>NUCLEOTIDE SEQUENCE [LARGE SCALE GENOMIC DNA]</scope>
    <source>
        <strain evidence="1">B95-8</strain>
        <tissue evidence="1">Cell line</tissue>
    </source>
</reference>
<protein>
    <submittedName>
        <fullName evidence="1">Uncharacterized protein</fullName>
    </submittedName>
</protein>
<evidence type="ECO:0000313" key="1">
    <source>
        <dbReference type="EMBL" id="KAK2109765.1"/>
    </source>
</evidence>
<organism evidence="1 2">
    <name type="scientific">Saguinus oedipus</name>
    <name type="common">Cotton-top tamarin</name>
    <name type="synonym">Oedipomidas oedipus</name>
    <dbReference type="NCBI Taxonomy" id="9490"/>
    <lineage>
        <taxon>Eukaryota</taxon>
        <taxon>Metazoa</taxon>
        <taxon>Chordata</taxon>
        <taxon>Craniata</taxon>
        <taxon>Vertebrata</taxon>
        <taxon>Euteleostomi</taxon>
        <taxon>Mammalia</taxon>
        <taxon>Eutheria</taxon>
        <taxon>Euarchontoglires</taxon>
        <taxon>Primates</taxon>
        <taxon>Haplorrhini</taxon>
        <taxon>Platyrrhini</taxon>
        <taxon>Cebidae</taxon>
        <taxon>Callitrichinae</taxon>
        <taxon>Saguinus</taxon>
    </lineage>
</organism>
<proteinExistence type="predicted"/>
<dbReference type="PANTHER" id="PTHR28574:SF1">
    <property type="entry name" value="RIKEN CDNA 6820408C15 GENE"/>
    <property type="match status" value="1"/>
</dbReference>
<name>A0ABQ9VKS2_SAGOE</name>
<keyword evidence="2" id="KW-1185">Reference proteome</keyword>
<dbReference type="Proteomes" id="UP001266305">
    <property type="component" value="Unassembled WGS sequence"/>
</dbReference>
<dbReference type="EMBL" id="JASSZA010000005">
    <property type="protein sequence ID" value="KAK2109765.1"/>
    <property type="molecule type" value="Genomic_DNA"/>
</dbReference>
<gene>
    <name evidence="1" type="ORF">P7K49_009511</name>
</gene>
<dbReference type="InterPro" id="IPR029236">
    <property type="entry name" value="DUF4618"/>
</dbReference>
<comment type="caution">
    <text evidence="1">The sequence shown here is derived from an EMBL/GenBank/DDBJ whole genome shotgun (WGS) entry which is preliminary data.</text>
</comment>
<accession>A0ABQ9VKS2</accession>
<dbReference type="Pfam" id="PF15397">
    <property type="entry name" value="DUF4618"/>
    <property type="match status" value="1"/>
</dbReference>
<dbReference type="PANTHER" id="PTHR28574">
    <property type="entry name" value="RIKEN CDNA 6820408C15"/>
    <property type="match status" value="1"/>
</dbReference>